<feature type="domain" description="Laminin G" evidence="14">
    <location>
        <begin position="2258"/>
        <end position="2446"/>
    </location>
</feature>
<feature type="disulfide bond" evidence="11">
    <location>
        <begin position="852"/>
        <end position="861"/>
    </location>
</feature>
<sequence length="2513" mass="268166">MRFAAALIALALVFPYLAKSQTVNVALQKPVTALYTCGVFGKESYSALSDANDRMASRSRKSCVDARQPGPDRPDLVAKMSKRDQPPSFPAANMVDGETDTWWQSTSRAHIYHQGKAFAQERDNELEAVITLDLLQEFLAESIIIQLGDALTPQRIVIEKSLDNEGYIPWVYATSNLDWCSTVFNVAIQNIPDAINGTICVSFAADYLPPGDTISLSFVQLPVALKEWSRVRRIKVSFYDMLFISPLNALAISYNHYAVAELTVMAECPCNALQTGCVVSNVTGMYECVCGGNTRGRYCETCQPLFNQYKFEFGKPCTECNCFNHASSCFYEEAVEAEGKSLDISGQVAGGGVCIDCKHFTDGNNCEKCVEMYFRPATVLQTSEGACVPCECNRSGSTVNPDSNLVDCVMNNDGTRSDGKLPGDCFCKANVQGSKCDSCKPQFFNLQQSNPDGCTACDCYTSGTVGASEMCTPDTLGQCTCKANVKGRACDECRDGFYGLSGDDVNGCKPCGCDVGGSVNQICNKLSGQCLCRSNNIVGRTCNTVKDQFYFPSAHALATEFEDGIGEVVWKRDEQYAGFSGTGYAVLSPGDGVSSLIYVPEDTSLSLNFTSILFYSGNAGGSVNISVGGQADFVLDMTLPPCGQVWCQANSPEADPLRLSPGPNLLSVTVITGDLRLDKLVAFPIEFLNPTKVLSDPLPTGCDLLTNARPSDPSSLAACDAATFSLTMYYWTSPLACNCDLTGSTGATCEVNGGQCDCRPGVIDRTCDKCSPDHYNFSPTGCAECSCDAFSTSCDQVTGQCECPDNTFGRQCQFCLPNHWDWHQTQGCKPCQCNDIGSSSLQCNLTSGVCRCKPGVVGDNCDVCQDGFHSLGPQGCLPCSCNPDGSNGNVCDKVTGQCPCKANVEGIKCTICKGGTFGLGTSPDLGCQNCVCMGITSECSAGDVKLNSQRYPLSIRSGAVAVSNLQLSNQDGSPNSLSVQVTTELPTALTIAPTAAQQRLYWKMPDSFTSNLLKLYGTDLTFTVNYVIVDGSVFTAHEVLLLAGDTGILRHGTAPVLQGTDNTLTVTLRETHWTKQVGGAPVTRVEFLKYLATADSVLVPASFSVGSYTARLSLLTFNVESSVGVVNPAAEKCVCGVEYTGGSCEECALGHKRANVSSSNFLGMCVQCQCNGHSALCDADTGVCESCLDDTTGDSCEKCKVGFYGDATAGTSTDCTPCPCYQPRVLNATCHANATENSVVCDFCREGYVGDLCDVCDNLYYGDPATRGGACSPCDCNGNADTCDSVSGLCNSCGFNTTGNNCERCITGFYGNASTQACQECKCVPDTSTSSVCDSSNGQCPCVQGVGGRTCSYCQLGFWGYDSTEFLGCRACGCVEAGSTDIQCDNSTGICSCRPNTSGDLCDTCDDGFFGLPISPCEACGCDTIGTVPGELCDKSNGQCQCQPGVGGRQCDQCDPFFVNFTSDGCSECGQCQKSLGEDINKLIKSASDVQTTAGVVEGVQGQDVRLQNLAVQLNTSLVTLGLSNTEATSATEIVSNMTGTRDILVTAYNTLQSQAGTLEATTTQLQTDSQSEYNRQRQMSERTTKLTQDCKAFESTLENYIAIATQYSSQASQYADAGSDSGTSTLSFDPELAQAQTVLSKVQNTASMDATRATVTAQSQELTSLNNTVSSQYGELQDQATTLANLSISINAIAASLATADYDLDDGQEYKTQADELVQAVETILTNTEEANRDAQSALNAARAAVRNTNSILSGDARTIMSGEDYPPFPTGLANFEASSSLLRNRLTSLPVLIDVVTPRVEQAETSLTGLEDTLKAINSTYTTIPKVATDAVLAIKNFEEVITDLGNSITMAADANDLLSAIRTNVSGDAFEQRRQEYELEKADAEALRTEVSNLDFQPQALLTSIESATNRLNNEPSLWAQVDSVVDRMTAASNALNTRVQENTLGEDLSSASGLVQQAGTIAMTVAESTANQDAVLTQKEEEVTRTEQAISDVTSLEQSVGDRLSAQQTRSSNIQNNIGQARSLTQAADRTTQQIQEKIRQLESKLANAETLLTQLRQPLTFDGDLGLTFSNTDATNEHLFDEVSLEVRKPGTFNDGIMFFVDDPNTVDELQIGLKGGKVYFQYATDTTPTVIESPAEICADCWVRVDATRYGQVGHLTVTALSNGGSVSTVTSPESNADTSATISLTSNIYVGTIDEAKETSKVVNRQFTGCLHNVEYQGEVLNLWTTAVATSPTATCCSHPPTLPDAAIIPGNSFSGLGYLVLSTPTSQGQPLLMSEIRQIDLEFRTFWTTATMLLVQNADATGYISIGVLGGSVVWQILTNGQLLQTQVQGQFNTGQWVQVSAQKADTSLSLSVKFADSSDPPIVSVINFSQLDLTPFDNKNYILGAESNPLVEGYAPTENNFAGCMRKLAVGTQTIAAQQISFTQNVLAIDGVSSNGCVEEVINGIRFTSDTAFVQFSQVSELNQLKSLDVQFITDKSSAILVYISEQGATSDLLGEMDLFGVQC</sequence>
<evidence type="ECO:0000256" key="4">
    <source>
        <dbReference type="ARBA" id="ARBA00022729"/>
    </source>
</evidence>
<dbReference type="PROSITE" id="PS50027">
    <property type="entry name" value="EGF_LAM_2"/>
    <property type="match status" value="10"/>
</dbReference>
<evidence type="ECO:0000256" key="12">
    <source>
        <dbReference type="SAM" id="Coils"/>
    </source>
</evidence>
<evidence type="ECO:0000256" key="11">
    <source>
        <dbReference type="PROSITE-ProRule" id="PRU00460"/>
    </source>
</evidence>
<dbReference type="Pfam" id="PF02210">
    <property type="entry name" value="Laminin_G_2"/>
    <property type="match status" value="1"/>
</dbReference>
<dbReference type="EMBL" id="JAWDGP010001951">
    <property type="protein sequence ID" value="KAK3786618.1"/>
    <property type="molecule type" value="Genomic_DNA"/>
</dbReference>
<dbReference type="FunFam" id="2.10.25.10:FF:000069">
    <property type="entry name" value="Laminin subunit alpha 1"/>
    <property type="match status" value="1"/>
</dbReference>
<feature type="disulfide bond" evidence="11">
    <location>
        <begin position="879"/>
        <end position="891"/>
    </location>
</feature>
<keyword evidence="12" id="KW-0175">Coiled coil</keyword>
<dbReference type="Pfam" id="PF00053">
    <property type="entry name" value="EGF_laminin"/>
    <property type="match status" value="11"/>
</dbReference>
<feature type="coiled-coil region" evidence="12">
    <location>
        <begin position="2025"/>
        <end position="2063"/>
    </location>
</feature>
<feature type="disulfide bond" evidence="11">
    <location>
        <begin position="737"/>
        <end position="749"/>
    </location>
</feature>
<dbReference type="InterPro" id="IPR000034">
    <property type="entry name" value="Laminin_IV"/>
</dbReference>
<dbReference type="InterPro" id="IPR002049">
    <property type="entry name" value="LE_dom"/>
</dbReference>
<dbReference type="PROSITE" id="PS51117">
    <property type="entry name" value="LAMININ_NTER"/>
    <property type="match status" value="1"/>
</dbReference>
<feature type="disulfide bond" evidence="11">
    <location>
        <begin position="833"/>
        <end position="850"/>
    </location>
</feature>
<dbReference type="Proteomes" id="UP001283361">
    <property type="component" value="Unassembled WGS sequence"/>
</dbReference>
<feature type="domain" description="Laminin N-terminal" evidence="18">
    <location>
        <begin position="14"/>
        <end position="267"/>
    </location>
</feature>
<dbReference type="FunFam" id="2.10.25.10:FF:000106">
    <property type="entry name" value="Heparan sulfate proteoglycan 2"/>
    <property type="match status" value="1"/>
</dbReference>
<comment type="caution">
    <text evidence="19">The sequence shown here is derived from an EMBL/GenBank/DDBJ whole genome shotgun (WGS) entry which is preliminary data.</text>
</comment>
<evidence type="ECO:0000259" key="14">
    <source>
        <dbReference type="PROSITE" id="PS50025"/>
    </source>
</evidence>
<dbReference type="PROSITE" id="PS50025">
    <property type="entry name" value="LAM_G_DOMAIN"/>
    <property type="match status" value="2"/>
</dbReference>
<keyword evidence="2" id="KW-0964">Secreted</keyword>
<dbReference type="InterPro" id="IPR050440">
    <property type="entry name" value="Laminin/Netrin_ECM"/>
</dbReference>
<protein>
    <submittedName>
        <fullName evidence="19">Uncharacterized protein</fullName>
    </submittedName>
</protein>
<evidence type="ECO:0000313" key="20">
    <source>
        <dbReference type="Proteomes" id="UP001283361"/>
    </source>
</evidence>
<dbReference type="FunFam" id="2.10.25.10:FF:000090">
    <property type="entry name" value="laminin subunit alpha"/>
    <property type="match status" value="5"/>
</dbReference>
<accession>A0AAE1AFE9</accession>
<feature type="disulfide bond" evidence="11">
    <location>
        <begin position="831"/>
        <end position="843"/>
    </location>
</feature>
<reference evidence="19" key="1">
    <citation type="journal article" date="2023" name="G3 (Bethesda)">
        <title>A reference genome for the long-term kleptoplast-retaining sea slug Elysia crispata morphotype clarki.</title>
        <authorList>
            <person name="Eastman K.E."/>
            <person name="Pendleton A.L."/>
            <person name="Shaikh M.A."/>
            <person name="Suttiyut T."/>
            <person name="Ogas R."/>
            <person name="Tomko P."/>
            <person name="Gavelis G."/>
            <person name="Widhalm J.R."/>
            <person name="Wisecaver J.H."/>
        </authorList>
    </citation>
    <scope>NUCLEOTIDE SEQUENCE</scope>
    <source>
        <strain evidence="19">ECLA1</strain>
    </source>
</reference>
<keyword evidence="7 11" id="KW-1015">Disulfide bond</keyword>
<dbReference type="GO" id="GO:0009887">
    <property type="term" value="P:animal organ morphogenesis"/>
    <property type="evidence" value="ECO:0007669"/>
    <property type="project" value="TreeGrafter"/>
</dbReference>
<keyword evidence="9 11" id="KW-0424">Laminin EGF-like domain</keyword>
<feature type="disulfide bond" evidence="11">
    <location>
        <begin position="481"/>
        <end position="490"/>
    </location>
</feature>
<dbReference type="FunFam" id="2.10.25.10:FF:000067">
    <property type="entry name" value="Laminin subunit gamma 1"/>
    <property type="match status" value="1"/>
</dbReference>
<dbReference type="SUPFAM" id="SSF57196">
    <property type="entry name" value="EGF/Laminin"/>
    <property type="match status" value="14"/>
</dbReference>
<dbReference type="SMART" id="SM00281">
    <property type="entry name" value="LamB"/>
    <property type="match status" value="1"/>
</dbReference>
<feature type="disulfide bond" evidence="11">
    <location>
        <begin position="900"/>
        <end position="909"/>
    </location>
</feature>
<feature type="disulfide bond" evidence="11">
    <location>
        <begin position="1372"/>
        <end position="1384"/>
    </location>
</feature>
<dbReference type="PANTHER" id="PTHR10574">
    <property type="entry name" value="NETRIN/LAMININ-RELATED"/>
    <property type="match status" value="1"/>
</dbReference>
<feature type="domain" description="Laminin IV type A" evidence="17">
    <location>
        <begin position="960"/>
        <end position="1139"/>
    </location>
</feature>
<dbReference type="PANTHER" id="PTHR10574:SF435">
    <property type="entry name" value="LAMININ SUBUNIT GAMMA-1"/>
    <property type="match status" value="1"/>
</dbReference>
<dbReference type="PROSITE" id="PS50192">
    <property type="entry name" value="T_SNARE"/>
    <property type="match status" value="1"/>
</dbReference>
<dbReference type="InterPro" id="IPR001791">
    <property type="entry name" value="Laminin_G"/>
</dbReference>
<dbReference type="Gene3D" id="2.60.120.260">
    <property type="entry name" value="Galactose-binding domain-like"/>
    <property type="match status" value="1"/>
</dbReference>
<keyword evidence="6" id="KW-0084">Basement membrane</keyword>
<evidence type="ECO:0000313" key="19">
    <source>
        <dbReference type="EMBL" id="KAK3786618.1"/>
    </source>
</evidence>
<evidence type="ECO:0000259" key="18">
    <source>
        <dbReference type="PROSITE" id="PS51117"/>
    </source>
</evidence>
<organism evidence="19 20">
    <name type="scientific">Elysia crispata</name>
    <name type="common">lettuce slug</name>
    <dbReference type="NCBI Taxonomy" id="231223"/>
    <lineage>
        <taxon>Eukaryota</taxon>
        <taxon>Metazoa</taxon>
        <taxon>Spiralia</taxon>
        <taxon>Lophotrochozoa</taxon>
        <taxon>Mollusca</taxon>
        <taxon>Gastropoda</taxon>
        <taxon>Heterobranchia</taxon>
        <taxon>Euthyneura</taxon>
        <taxon>Panpulmonata</taxon>
        <taxon>Sacoglossa</taxon>
        <taxon>Placobranchoidea</taxon>
        <taxon>Plakobranchidae</taxon>
        <taxon>Elysia</taxon>
    </lineage>
</organism>
<dbReference type="SUPFAM" id="SSF49899">
    <property type="entry name" value="Concanavalin A-like lectins/glucanases"/>
    <property type="match status" value="2"/>
</dbReference>
<dbReference type="SMART" id="SM00181">
    <property type="entry name" value="EGF"/>
    <property type="match status" value="9"/>
</dbReference>
<dbReference type="FunFam" id="2.10.25.10:FF:000074">
    <property type="entry name" value="Laminin subunit alpha"/>
    <property type="match status" value="1"/>
</dbReference>
<dbReference type="PROSITE" id="PS51115">
    <property type="entry name" value="LAMININ_IVA"/>
    <property type="match status" value="1"/>
</dbReference>
<dbReference type="CDD" id="cd00110">
    <property type="entry name" value="LamG"/>
    <property type="match status" value="2"/>
</dbReference>
<dbReference type="GO" id="GO:0009888">
    <property type="term" value="P:tissue development"/>
    <property type="evidence" value="ECO:0007669"/>
    <property type="project" value="TreeGrafter"/>
</dbReference>
<dbReference type="SMART" id="SM00180">
    <property type="entry name" value="EGF_Lam"/>
    <property type="match status" value="15"/>
</dbReference>
<feature type="disulfide bond" evidence="11">
    <location>
        <begin position="881"/>
        <end position="898"/>
    </location>
</feature>
<feature type="domain" description="Laminin EGF-like" evidence="15">
    <location>
        <begin position="1420"/>
        <end position="1468"/>
    </location>
</feature>
<dbReference type="Gene3D" id="2.10.25.10">
    <property type="entry name" value="Laminin"/>
    <property type="match status" value="14"/>
</dbReference>
<feature type="disulfide bond" evidence="11">
    <location>
        <begin position="427"/>
        <end position="436"/>
    </location>
</feature>
<dbReference type="InterPro" id="IPR008979">
    <property type="entry name" value="Galactose-bd-like_sf"/>
</dbReference>
<evidence type="ECO:0000256" key="7">
    <source>
        <dbReference type="ARBA" id="ARBA00023157"/>
    </source>
</evidence>
<feature type="coiled-coil region" evidence="12">
    <location>
        <begin position="1870"/>
        <end position="1897"/>
    </location>
</feature>
<dbReference type="Pfam" id="PF00052">
    <property type="entry name" value="Laminin_B"/>
    <property type="match status" value="1"/>
</dbReference>
<evidence type="ECO:0000256" key="9">
    <source>
        <dbReference type="ARBA" id="ARBA00023292"/>
    </source>
</evidence>
<feature type="disulfide bond" evidence="11">
    <location>
        <begin position="1393"/>
        <end position="1402"/>
    </location>
</feature>
<keyword evidence="5" id="KW-0677">Repeat</keyword>
<feature type="chain" id="PRO_5041904859" evidence="13">
    <location>
        <begin position="21"/>
        <end position="2513"/>
    </location>
</feature>
<dbReference type="Pfam" id="PF24973">
    <property type="entry name" value="EGF_LMN_ATRN"/>
    <property type="match status" value="2"/>
</dbReference>
<dbReference type="InterPro" id="IPR000742">
    <property type="entry name" value="EGF"/>
</dbReference>
<keyword evidence="3" id="KW-0272">Extracellular matrix</keyword>
<proteinExistence type="predicted"/>
<feature type="domain" description="Laminin EGF-like" evidence="15">
    <location>
        <begin position="1168"/>
        <end position="1217"/>
    </location>
</feature>
<evidence type="ECO:0000259" key="17">
    <source>
        <dbReference type="PROSITE" id="PS51115"/>
    </source>
</evidence>
<feature type="domain" description="Laminin EGF-like" evidence="15">
    <location>
        <begin position="390"/>
        <end position="456"/>
    </location>
</feature>
<dbReference type="SMART" id="SM00136">
    <property type="entry name" value="LamNT"/>
    <property type="match status" value="1"/>
</dbReference>
<feature type="disulfide bond" evidence="11">
    <location>
        <begin position="803"/>
        <end position="812"/>
    </location>
</feature>
<dbReference type="PROSITE" id="PS01248">
    <property type="entry name" value="EGF_LAM_1"/>
    <property type="match status" value="6"/>
</dbReference>
<dbReference type="FunFam" id="2.10.25.10:FF:000130">
    <property type="entry name" value="Laminin subunit beta 1"/>
    <property type="match status" value="1"/>
</dbReference>
<dbReference type="GO" id="GO:0005604">
    <property type="term" value="C:basement membrane"/>
    <property type="evidence" value="ECO:0007669"/>
    <property type="project" value="UniProtKB-SubCell"/>
</dbReference>
<feature type="domain" description="Laminin EGF-like" evidence="15">
    <location>
        <begin position="785"/>
        <end position="830"/>
    </location>
</feature>
<dbReference type="CDD" id="cd00055">
    <property type="entry name" value="EGF_Lam"/>
    <property type="match status" value="13"/>
</dbReference>
<feature type="domain" description="Laminin EGF-like" evidence="15">
    <location>
        <begin position="1372"/>
        <end position="1419"/>
    </location>
</feature>
<feature type="domain" description="Laminin EGF-like" evidence="15">
    <location>
        <begin position="737"/>
        <end position="784"/>
    </location>
</feature>
<feature type="disulfide bond" evidence="11">
    <location>
        <begin position="739"/>
        <end position="756"/>
    </location>
</feature>
<feature type="disulfide bond" evidence="10">
    <location>
        <begin position="2217"/>
        <end position="2244"/>
    </location>
</feature>
<feature type="disulfide bond" evidence="11">
    <location>
        <begin position="1187"/>
        <end position="1196"/>
    </location>
</feature>
<feature type="domain" description="T-SNARE coiled-coil homology" evidence="16">
    <location>
        <begin position="1977"/>
        <end position="2039"/>
    </location>
</feature>
<feature type="disulfide bond" evidence="11">
    <location>
        <begin position="1442"/>
        <end position="1451"/>
    </location>
</feature>
<dbReference type="InterPro" id="IPR013320">
    <property type="entry name" value="ConA-like_dom_sf"/>
</dbReference>
<dbReference type="PROSITE" id="PS00022">
    <property type="entry name" value="EGF_1"/>
    <property type="match status" value="1"/>
</dbReference>
<keyword evidence="4 13" id="KW-0732">Signal</keyword>
<evidence type="ECO:0000259" key="16">
    <source>
        <dbReference type="PROSITE" id="PS50192"/>
    </source>
</evidence>
<dbReference type="FunFam" id="2.10.25.10:FF:000082">
    <property type="entry name" value="Laminin subunit alpha 1"/>
    <property type="match status" value="1"/>
</dbReference>
<comment type="caution">
    <text evidence="11">Lacks conserved residue(s) required for the propagation of feature annotation.</text>
</comment>
<evidence type="ECO:0000256" key="3">
    <source>
        <dbReference type="ARBA" id="ARBA00022530"/>
    </source>
</evidence>
<comment type="subcellular location">
    <subcellularLocation>
        <location evidence="1">Secreted</location>
        <location evidence="1">Extracellular space</location>
        <location evidence="1">Extracellular matrix</location>
        <location evidence="1">Basement membrane</location>
    </subcellularLocation>
</comment>
<evidence type="ECO:0000256" key="1">
    <source>
        <dbReference type="ARBA" id="ARBA00004302"/>
    </source>
</evidence>
<gene>
    <name evidence="19" type="ORF">RRG08_027576</name>
</gene>
<evidence type="ECO:0000259" key="15">
    <source>
        <dbReference type="PROSITE" id="PS50027"/>
    </source>
</evidence>
<dbReference type="InterPro" id="IPR000727">
    <property type="entry name" value="T_SNARE_dom"/>
</dbReference>
<feature type="signal peptide" evidence="13">
    <location>
        <begin position="1"/>
        <end position="20"/>
    </location>
</feature>
<dbReference type="PRINTS" id="PR00011">
    <property type="entry name" value="EGFLAMININ"/>
</dbReference>
<dbReference type="Pfam" id="PF00054">
    <property type="entry name" value="Laminin_G_1"/>
    <property type="match status" value="1"/>
</dbReference>
<feature type="domain" description="Laminin EGF-like" evidence="15">
    <location>
        <begin position="879"/>
        <end position="929"/>
    </location>
</feature>
<dbReference type="InterPro" id="IPR056863">
    <property type="entry name" value="LMN_ATRN_NET-like_EGF"/>
</dbReference>
<feature type="domain" description="Laminin EGF-like" evidence="15">
    <location>
        <begin position="1274"/>
        <end position="1325"/>
    </location>
</feature>
<evidence type="ECO:0000256" key="2">
    <source>
        <dbReference type="ARBA" id="ARBA00022525"/>
    </source>
</evidence>
<keyword evidence="8" id="KW-0325">Glycoprotein</keyword>
<evidence type="ECO:0000256" key="13">
    <source>
        <dbReference type="SAM" id="SignalP"/>
    </source>
</evidence>
<feature type="disulfide bond" evidence="11">
    <location>
        <begin position="1374"/>
        <end position="1391"/>
    </location>
</feature>
<dbReference type="InterPro" id="IPR008211">
    <property type="entry name" value="Laminin_N"/>
</dbReference>
<dbReference type="Gene3D" id="2.60.120.200">
    <property type="match status" value="2"/>
</dbReference>
<dbReference type="SUPFAM" id="SSF49785">
    <property type="entry name" value="Galactose-binding domain-like"/>
    <property type="match status" value="1"/>
</dbReference>
<name>A0AAE1AFE9_9GAST</name>
<feature type="disulfide bond" evidence="11">
    <location>
        <begin position="758"/>
        <end position="767"/>
    </location>
</feature>
<feature type="disulfide bond" evidence="11">
    <location>
        <begin position="1293"/>
        <end position="1302"/>
    </location>
</feature>
<dbReference type="SMART" id="SM00282">
    <property type="entry name" value="LamG"/>
    <property type="match status" value="2"/>
</dbReference>
<evidence type="ECO:0000256" key="8">
    <source>
        <dbReference type="ARBA" id="ARBA00023180"/>
    </source>
</evidence>
<keyword evidence="20" id="KW-1185">Reference proteome</keyword>
<evidence type="ECO:0000256" key="6">
    <source>
        <dbReference type="ARBA" id="ARBA00022869"/>
    </source>
</evidence>
<evidence type="ECO:0000256" key="10">
    <source>
        <dbReference type="PROSITE-ProRule" id="PRU00122"/>
    </source>
</evidence>
<evidence type="ECO:0000256" key="5">
    <source>
        <dbReference type="ARBA" id="ARBA00022737"/>
    </source>
</evidence>
<feature type="domain" description="Laminin G" evidence="14">
    <location>
        <begin position="2061"/>
        <end position="2244"/>
    </location>
</feature>
<feature type="domain" description="Laminin EGF-like" evidence="15">
    <location>
        <begin position="457"/>
        <end position="510"/>
    </location>
</feature>
<feature type="domain" description="Laminin EGF-like" evidence="15">
    <location>
        <begin position="831"/>
        <end position="878"/>
    </location>
</feature>